<dbReference type="SMART" id="SM00355">
    <property type="entry name" value="ZnF_C2H2"/>
    <property type="match status" value="2"/>
</dbReference>
<keyword evidence="8" id="KW-0804">Transcription</keyword>
<keyword evidence="5 10" id="KW-0863">Zinc-finger</keyword>
<dbReference type="Pfam" id="PF00096">
    <property type="entry name" value="zf-C2H2"/>
    <property type="match status" value="2"/>
</dbReference>
<name>A0AA39NVM5_9AGAR</name>
<dbReference type="FunFam" id="3.30.160.60:FF:000193">
    <property type="entry name" value="Zinc finger protein 300"/>
    <property type="match status" value="1"/>
</dbReference>
<evidence type="ECO:0000256" key="2">
    <source>
        <dbReference type="ARBA" id="ARBA00006991"/>
    </source>
</evidence>
<dbReference type="PROSITE" id="PS50157">
    <property type="entry name" value="ZINC_FINGER_C2H2_2"/>
    <property type="match status" value="2"/>
</dbReference>
<reference evidence="13" key="1">
    <citation type="submission" date="2023-06" db="EMBL/GenBank/DDBJ databases">
        <authorList>
            <consortium name="Lawrence Berkeley National Laboratory"/>
            <person name="Ahrendt S."/>
            <person name="Sahu N."/>
            <person name="Indic B."/>
            <person name="Wong-Bajracharya J."/>
            <person name="Merenyi Z."/>
            <person name="Ke H.-M."/>
            <person name="Monk M."/>
            <person name="Kocsube S."/>
            <person name="Drula E."/>
            <person name="Lipzen A."/>
            <person name="Balint B."/>
            <person name="Henrissat B."/>
            <person name="Andreopoulos B."/>
            <person name="Martin F.M."/>
            <person name="Harder C.B."/>
            <person name="Rigling D."/>
            <person name="Ford K.L."/>
            <person name="Foster G.D."/>
            <person name="Pangilinan J."/>
            <person name="Papanicolaou A."/>
            <person name="Barry K."/>
            <person name="LaButti K."/>
            <person name="Viragh M."/>
            <person name="Koriabine M."/>
            <person name="Yan M."/>
            <person name="Riley R."/>
            <person name="Champramary S."/>
            <person name="Plett K.L."/>
            <person name="Tsai I.J."/>
            <person name="Slot J."/>
            <person name="Sipos G."/>
            <person name="Plett J."/>
            <person name="Nagy L.G."/>
            <person name="Grigoriev I.V."/>
        </authorList>
    </citation>
    <scope>NUCLEOTIDE SEQUENCE</scope>
    <source>
        <strain evidence="13">ICMP 16352</strain>
    </source>
</reference>
<evidence type="ECO:0000256" key="11">
    <source>
        <dbReference type="SAM" id="MobiDB-lite"/>
    </source>
</evidence>
<keyword evidence="7" id="KW-0805">Transcription regulation</keyword>
<dbReference type="SUPFAM" id="SSF57667">
    <property type="entry name" value="beta-beta-alpha zinc fingers"/>
    <property type="match status" value="1"/>
</dbReference>
<dbReference type="Gene3D" id="3.30.160.60">
    <property type="entry name" value="Classic Zinc Finger"/>
    <property type="match status" value="2"/>
</dbReference>
<evidence type="ECO:0000256" key="7">
    <source>
        <dbReference type="ARBA" id="ARBA00023015"/>
    </source>
</evidence>
<evidence type="ECO:0000256" key="8">
    <source>
        <dbReference type="ARBA" id="ARBA00023163"/>
    </source>
</evidence>
<dbReference type="GO" id="GO:0000978">
    <property type="term" value="F:RNA polymerase II cis-regulatory region sequence-specific DNA binding"/>
    <property type="evidence" value="ECO:0007669"/>
    <property type="project" value="TreeGrafter"/>
</dbReference>
<evidence type="ECO:0000256" key="9">
    <source>
        <dbReference type="ARBA" id="ARBA00023242"/>
    </source>
</evidence>
<dbReference type="PROSITE" id="PS00028">
    <property type="entry name" value="ZINC_FINGER_C2H2_1"/>
    <property type="match status" value="2"/>
</dbReference>
<dbReference type="GO" id="GO:0000785">
    <property type="term" value="C:chromatin"/>
    <property type="evidence" value="ECO:0007669"/>
    <property type="project" value="TreeGrafter"/>
</dbReference>
<feature type="domain" description="C2H2-type" evidence="12">
    <location>
        <begin position="119"/>
        <end position="148"/>
    </location>
</feature>
<dbReference type="GO" id="GO:0008270">
    <property type="term" value="F:zinc ion binding"/>
    <property type="evidence" value="ECO:0007669"/>
    <property type="project" value="UniProtKB-KW"/>
</dbReference>
<evidence type="ECO:0000256" key="10">
    <source>
        <dbReference type="PROSITE-ProRule" id="PRU00042"/>
    </source>
</evidence>
<evidence type="ECO:0000256" key="3">
    <source>
        <dbReference type="ARBA" id="ARBA00022723"/>
    </source>
</evidence>
<evidence type="ECO:0000313" key="13">
    <source>
        <dbReference type="EMBL" id="KAK0472581.1"/>
    </source>
</evidence>
<keyword evidence="14" id="KW-1185">Reference proteome</keyword>
<dbReference type="Proteomes" id="UP001175227">
    <property type="component" value="Unassembled WGS sequence"/>
</dbReference>
<dbReference type="GO" id="GO:0005667">
    <property type="term" value="C:transcription regulator complex"/>
    <property type="evidence" value="ECO:0007669"/>
    <property type="project" value="TreeGrafter"/>
</dbReference>
<comment type="caution">
    <text evidence="13">The sequence shown here is derived from an EMBL/GenBank/DDBJ whole genome shotgun (WGS) entry which is preliminary data.</text>
</comment>
<evidence type="ECO:0000313" key="14">
    <source>
        <dbReference type="Proteomes" id="UP001175227"/>
    </source>
</evidence>
<evidence type="ECO:0000256" key="5">
    <source>
        <dbReference type="ARBA" id="ARBA00022771"/>
    </source>
</evidence>
<evidence type="ECO:0000256" key="4">
    <source>
        <dbReference type="ARBA" id="ARBA00022737"/>
    </source>
</evidence>
<dbReference type="PANTHER" id="PTHR14003">
    <property type="entry name" value="TRANSCRIPTIONAL REPRESSOR PROTEIN YY"/>
    <property type="match status" value="1"/>
</dbReference>
<dbReference type="PANTHER" id="PTHR14003:SF20">
    <property type="entry name" value="FINGER DOMAIN PROTEIN, PUTATIVE (AFU_ORTHOLOGUE AFUA_4G10380)-RELATED"/>
    <property type="match status" value="1"/>
</dbReference>
<dbReference type="EMBL" id="JAUEPR010000039">
    <property type="protein sequence ID" value="KAK0472581.1"/>
    <property type="molecule type" value="Genomic_DNA"/>
</dbReference>
<keyword evidence="9" id="KW-0539">Nucleus</keyword>
<organism evidence="13 14">
    <name type="scientific">Armillaria novae-zelandiae</name>
    <dbReference type="NCBI Taxonomy" id="153914"/>
    <lineage>
        <taxon>Eukaryota</taxon>
        <taxon>Fungi</taxon>
        <taxon>Dikarya</taxon>
        <taxon>Basidiomycota</taxon>
        <taxon>Agaricomycotina</taxon>
        <taxon>Agaricomycetes</taxon>
        <taxon>Agaricomycetidae</taxon>
        <taxon>Agaricales</taxon>
        <taxon>Marasmiineae</taxon>
        <taxon>Physalacriaceae</taxon>
        <taxon>Armillaria</taxon>
    </lineage>
</organism>
<evidence type="ECO:0000259" key="12">
    <source>
        <dbReference type="PROSITE" id="PS50157"/>
    </source>
</evidence>
<keyword evidence="6" id="KW-0862">Zinc</keyword>
<feature type="region of interest" description="Disordered" evidence="11">
    <location>
        <begin position="63"/>
        <end position="88"/>
    </location>
</feature>
<dbReference type="GO" id="GO:0000981">
    <property type="term" value="F:DNA-binding transcription factor activity, RNA polymerase II-specific"/>
    <property type="evidence" value="ECO:0007669"/>
    <property type="project" value="TreeGrafter"/>
</dbReference>
<evidence type="ECO:0000256" key="6">
    <source>
        <dbReference type="ARBA" id="ARBA00022833"/>
    </source>
</evidence>
<proteinExistence type="inferred from homology"/>
<comment type="similarity">
    <text evidence="2">Belongs to the krueppel C2H2-type zinc-finger protein family.</text>
</comment>
<keyword evidence="4" id="KW-0677">Repeat</keyword>
<dbReference type="InterPro" id="IPR036236">
    <property type="entry name" value="Znf_C2H2_sf"/>
</dbReference>
<dbReference type="GO" id="GO:0031519">
    <property type="term" value="C:PcG protein complex"/>
    <property type="evidence" value="ECO:0007669"/>
    <property type="project" value="TreeGrafter"/>
</dbReference>
<sequence length="198" mass="22861">MAYKLSALVHFSTTMAVTLSLPSIHQLFPEHLLPPPIRAARCTNYSFDVLRSDPACSSLTHLASSASLRPPPRRECTPASSEDDEEGAKKHVCRTCHKRFNRPSSLRIHINTHTGATPFRCPFPGCRREFNVNSNMRRHYRNHASMPRIFPERPRTCMVQKRLMDVKRAEYVWQPAEEEREYVRRRISDVRTTSDGET</sequence>
<dbReference type="AlphaFoldDB" id="A0AA39NVM5"/>
<dbReference type="InterPro" id="IPR013087">
    <property type="entry name" value="Znf_C2H2_type"/>
</dbReference>
<feature type="domain" description="C2H2-type" evidence="12">
    <location>
        <begin position="91"/>
        <end position="118"/>
    </location>
</feature>
<evidence type="ECO:0000256" key="1">
    <source>
        <dbReference type="ARBA" id="ARBA00004123"/>
    </source>
</evidence>
<gene>
    <name evidence="13" type="ORF">IW261DRAFT_1507166</name>
</gene>
<protein>
    <recommendedName>
        <fullName evidence="12">C2H2-type domain-containing protein</fullName>
    </recommendedName>
</protein>
<keyword evidence="3" id="KW-0479">Metal-binding</keyword>
<comment type="subcellular location">
    <subcellularLocation>
        <location evidence="1">Nucleus</location>
    </subcellularLocation>
</comment>
<accession>A0AA39NVM5</accession>